<evidence type="ECO:0000256" key="9">
    <source>
        <dbReference type="ARBA" id="ARBA00066884"/>
    </source>
</evidence>
<evidence type="ECO:0000256" key="7">
    <source>
        <dbReference type="ARBA" id="ARBA00055169"/>
    </source>
</evidence>
<feature type="transmembrane region" description="Helical" evidence="14">
    <location>
        <begin position="35"/>
        <end position="62"/>
    </location>
</feature>
<dbReference type="CDD" id="cd00757">
    <property type="entry name" value="ThiF_MoeB_HesA_family"/>
    <property type="match status" value="1"/>
</dbReference>
<accession>A0A0M2KCN9</accession>
<keyword evidence="16" id="KW-0548">Nucleotidyltransferase</keyword>
<dbReference type="STRING" id="65700.SY86_05555"/>
<keyword evidence="14" id="KW-0812">Transmembrane</keyword>
<sequence>MQAELSNDEILRYNRQIALHGFDFDRQEKLKVASVLIVGLGGVGCAASAYLAAAGAGALTLLDFDTVSLSNLQRQILHHDTAIGQSKVRSAQRQLQSINPHISIETVDAQLDDAALNTLINRQHVVLDCSDNLATREQLNRLCFASKIPLVSGAAIRMEGQISVFRWQENAPCYRCISRLMGNSTPGCAETGVMAPLVGVIGALQAMEAIRLLTCYGDDASGKLLLYDAMTLQFRQIKVLKDSACEVCGRTMPAN</sequence>
<evidence type="ECO:0000256" key="3">
    <source>
        <dbReference type="ARBA" id="ARBA00022679"/>
    </source>
</evidence>
<evidence type="ECO:0000259" key="15">
    <source>
        <dbReference type="Pfam" id="PF00899"/>
    </source>
</evidence>
<dbReference type="FunFam" id="3.40.50.720:FF:000033">
    <property type="entry name" value="Adenylyltransferase and sulfurtransferase MOCS3"/>
    <property type="match status" value="1"/>
</dbReference>
<comment type="pathway">
    <text evidence="1">Cofactor biosynthesis; molybdopterin biosynthesis.</text>
</comment>
<dbReference type="InterPro" id="IPR000594">
    <property type="entry name" value="ThiF_NAD_FAD-bd"/>
</dbReference>
<evidence type="ECO:0000256" key="4">
    <source>
        <dbReference type="ARBA" id="ARBA00022741"/>
    </source>
</evidence>
<keyword evidence="14" id="KW-1133">Transmembrane helix</keyword>
<comment type="function">
    <text evidence="7">Catalyzes the adenylation by ATP of the carboxyl group of the C-terminal glycine of sulfur carrier protein MoaD.</text>
</comment>
<evidence type="ECO:0000256" key="5">
    <source>
        <dbReference type="ARBA" id="ARBA00022840"/>
    </source>
</evidence>
<dbReference type="PATRIC" id="fig|65700.7.peg.1402"/>
<dbReference type="SUPFAM" id="SSF69572">
    <property type="entry name" value="Activating enzymes of the ubiquitin-like proteins"/>
    <property type="match status" value="1"/>
</dbReference>
<evidence type="ECO:0000256" key="12">
    <source>
        <dbReference type="ARBA" id="ARBA00075328"/>
    </source>
</evidence>
<comment type="subunit">
    <text evidence="8">Homodimer. Forms a stable heterotetrameric complex of 2 MoeB and 2 MoaD during adenylation of MoaD.</text>
</comment>
<feature type="domain" description="THIF-type NAD/FAD binding fold" evidence="15">
    <location>
        <begin position="13"/>
        <end position="246"/>
    </location>
</feature>
<protein>
    <recommendedName>
        <fullName evidence="10">Molybdopterin-synthase adenylyltransferase</fullName>
        <ecNumber evidence="9">2.7.7.80</ecNumber>
    </recommendedName>
    <alternativeName>
        <fullName evidence="13">MoaD protein adenylase</fullName>
    </alternativeName>
    <alternativeName>
        <fullName evidence="11">Molybdopterin-converting factor subunit 1 adenylase</fullName>
    </alternativeName>
    <alternativeName>
        <fullName evidence="12">Sulfur carrier protein MoaD adenylyltransferase</fullName>
    </alternativeName>
</protein>
<evidence type="ECO:0000313" key="17">
    <source>
        <dbReference type="Proteomes" id="UP000033924"/>
    </source>
</evidence>
<evidence type="ECO:0000256" key="2">
    <source>
        <dbReference type="ARBA" id="ARBA00009919"/>
    </source>
</evidence>
<dbReference type="GO" id="GO:0004792">
    <property type="term" value="F:thiosulfate-cyanide sulfurtransferase activity"/>
    <property type="evidence" value="ECO:0007669"/>
    <property type="project" value="TreeGrafter"/>
</dbReference>
<dbReference type="AlphaFoldDB" id="A0A0M2KCN9"/>
<evidence type="ECO:0000256" key="8">
    <source>
        <dbReference type="ARBA" id="ARBA00063809"/>
    </source>
</evidence>
<evidence type="ECO:0000256" key="13">
    <source>
        <dbReference type="ARBA" id="ARBA00078531"/>
    </source>
</evidence>
<dbReference type="GO" id="GO:0008146">
    <property type="term" value="F:sulfotransferase activity"/>
    <property type="evidence" value="ECO:0007669"/>
    <property type="project" value="TreeGrafter"/>
</dbReference>
<keyword evidence="3 16" id="KW-0808">Transferase</keyword>
<keyword evidence="14" id="KW-0472">Membrane</keyword>
<evidence type="ECO:0000313" key="16">
    <source>
        <dbReference type="EMBL" id="KKF35013.1"/>
    </source>
</evidence>
<dbReference type="EC" id="2.7.7.80" evidence="9"/>
<dbReference type="PANTHER" id="PTHR10953:SF194">
    <property type="entry name" value="MOLYBDOPTERIN-SYNTHASE ADENYLYLTRANSFERASE"/>
    <property type="match status" value="1"/>
</dbReference>
<dbReference type="Proteomes" id="UP000033924">
    <property type="component" value="Unassembled WGS sequence"/>
</dbReference>
<dbReference type="GO" id="GO:0005524">
    <property type="term" value="F:ATP binding"/>
    <property type="evidence" value="ECO:0007669"/>
    <property type="project" value="UniProtKB-KW"/>
</dbReference>
<keyword evidence="5" id="KW-0067">ATP-binding</keyword>
<dbReference type="EMBL" id="JXNU01000003">
    <property type="protein sequence ID" value="KKF35013.1"/>
    <property type="molecule type" value="Genomic_DNA"/>
</dbReference>
<gene>
    <name evidence="16" type="ORF">SY86_05555</name>
</gene>
<keyword evidence="4" id="KW-0547">Nucleotide-binding</keyword>
<dbReference type="InterPro" id="IPR045886">
    <property type="entry name" value="ThiF/MoeB/HesA"/>
</dbReference>
<dbReference type="InterPro" id="IPR035985">
    <property type="entry name" value="Ubiquitin-activating_enz"/>
</dbReference>
<evidence type="ECO:0000256" key="14">
    <source>
        <dbReference type="SAM" id="Phobius"/>
    </source>
</evidence>
<dbReference type="Gene3D" id="3.40.50.720">
    <property type="entry name" value="NAD(P)-binding Rossmann-like Domain"/>
    <property type="match status" value="1"/>
</dbReference>
<organism evidence="16 17">
    <name type="scientific">Erwinia tracheiphila</name>
    <dbReference type="NCBI Taxonomy" id="65700"/>
    <lineage>
        <taxon>Bacteria</taxon>
        <taxon>Pseudomonadati</taxon>
        <taxon>Pseudomonadota</taxon>
        <taxon>Gammaproteobacteria</taxon>
        <taxon>Enterobacterales</taxon>
        <taxon>Erwiniaceae</taxon>
        <taxon>Erwinia</taxon>
    </lineage>
</organism>
<dbReference type="Pfam" id="PF00899">
    <property type="entry name" value="ThiF"/>
    <property type="match status" value="1"/>
</dbReference>
<dbReference type="NCBIfam" id="NF004281">
    <property type="entry name" value="PRK05690.1"/>
    <property type="match status" value="1"/>
</dbReference>
<proteinExistence type="inferred from homology"/>
<keyword evidence="17" id="KW-1185">Reference proteome</keyword>
<evidence type="ECO:0000256" key="10">
    <source>
        <dbReference type="ARBA" id="ARBA00073635"/>
    </source>
</evidence>
<dbReference type="GO" id="GO:0061605">
    <property type="term" value="F:molybdopterin-synthase adenylyltransferase activity"/>
    <property type="evidence" value="ECO:0007669"/>
    <property type="project" value="UniProtKB-EC"/>
</dbReference>
<comment type="caution">
    <text evidence="16">The sequence shown here is derived from an EMBL/GenBank/DDBJ whole genome shotgun (WGS) entry which is preliminary data.</text>
</comment>
<evidence type="ECO:0000256" key="1">
    <source>
        <dbReference type="ARBA" id="ARBA00005046"/>
    </source>
</evidence>
<dbReference type="PANTHER" id="PTHR10953">
    <property type="entry name" value="UBIQUITIN-ACTIVATING ENZYME E1"/>
    <property type="match status" value="1"/>
</dbReference>
<name>A0A0M2KCN9_9GAMM</name>
<dbReference type="RefSeq" id="WP_016189717.1">
    <property type="nucleotide sequence ID" value="NZ_CP089932.1"/>
</dbReference>
<comment type="catalytic activity">
    <reaction evidence="6">
        <text>[molybdopterin-synthase sulfur-carrier protein]-C-terminal Gly-Gly + ATP + H(+) = [molybdopterin-synthase sulfur-carrier protein]-C-terminal Gly-Gly-AMP + diphosphate</text>
        <dbReference type="Rhea" id="RHEA:43616"/>
        <dbReference type="Rhea" id="RHEA-COMP:12159"/>
        <dbReference type="Rhea" id="RHEA-COMP:12202"/>
        <dbReference type="ChEBI" id="CHEBI:15378"/>
        <dbReference type="ChEBI" id="CHEBI:30616"/>
        <dbReference type="ChEBI" id="CHEBI:33019"/>
        <dbReference type="ChEBI" id="CHEBI:90618"/>
        <dbReference type="ChEBI" id="CHEBI:90778"/>
        <dbReference type="EC" id="2.7.7.80"/>
    </reaction>
</comment>
<evidence type="ECO:0000256" key="6">
    <source>
        <dbReference type="ARBA" id="ARBA00052218"/>
    </source>
</evidence>
<comment type="similarity">
    <text evidence="2">Belongs to the HesA/MoeB/ThiF family.</text>
</comment>
<dbReference type="GO" id="GO:0005829">
    <property type="term" value="C:cytosol"/>
    <property type="evidence" value="ECO:0007669"/>
    <property type="project" value="TreeGrafter"/>
</dbReference>
<reference evidence="16 17" key="1">
    <citation type="submission" date="2015-01" db="EMBL/GenBank/DDBJ databases">
        <title>Erwinia tracheiphila.</title>
        <authorList>
            <person name="Shapiro L.R."/>
        </authorList>
    </citation>
    <scope>NUCLEOTIDE SEQUENCE [LARGE SCALE GENOMIC DNA]</scope>
    <source>
        <strain evidence="16 17">BuffGH</strain>
    </source>
</reference>
<dbReference type="GO" id="GO:0008641">
    <property type="term" value="F:ubiquitin-like modifier activating enzyme activity"/>
    <property type="evidence" value="ECO:0007669"/>
    <property type="project" value="InterPro"/>
</dbReference>
<evidence type="ECO:0000256" key="11">
    <source>
        <dbReference type="ARBA" id="ARBA00075110"/>
    </source>
</evidence>